<dbReference type="Pfam" id="PF17760">
    <property type="entry name" value="UvrA_inter"/>
    <property type="match status" value="1"/>
</dbReference>
<evidence type="ECO:0000313" key="18">
    <source>
        <dbReference type="EMBL" id="OJX59347.1"/>
    </source>
</evidence>
<keyword evidence="7" id="KW-0228">DNA excision</keyword>
<dbReference type="EMBL" id="MKVH01000013">
    <property type="protein sequence ID" value="OJX59347.1"/>
    <property type="molecule type" value="Genomic_DNA"/>
</dbReference>
<evidence type="ECO:0000256" key="14">
    <source>
        <dbReference type="ARBA" id="ARBA00038000"/>
    </source>
</evidence>
<keyword evidence="6" id="KW-0227">DNA damage</keyword>
<protein>
    <recommendedName>
        <fullName evidence="15">UvrABC system protein A</fullName>
    </recommendedName>
    <alternativeName>
        <fullName evidence="16">Excinuclease ABC subunit A</fullName>
    </alternativeName>
</protein>
<comment type="subcellular location">
    <subcellularLocation>
        <location evidence="1">Cytoplasm</location>
    </subcellularLocation>
</comment>
<dbReference type="GO" id="GO:0005524">
    <property type="term" value="F:ATP binding"/>
    <property type="evidence" value="ECO:0007669"/>
    <property type="project" value="UniProtKB-KW"/>
</dbReference>
<keyword evidence="9" id="KW-0862">Zinc</keyword>
<dbReference type="InterPro" id="IPR041102">
    <property type="entry name" value="UvrA_inter"/>
</dbReference>
<comment type="similarity">
    <text evidence="14">Belongs to the ABC transporter superfamily. UvrA family.</text>
</comment>
<dbReference type="CDD" id="cd03271">
    <property type="entry name" value="ABC_UvrA_II"/>
    <property type="match status" value="1"/>
</dbReference>
<keyword evidence="3" id="KW-0479">Metal-binding</keyword>
<dbReference type="GO" id="GO:0016887">
    <property type="term" value="F:ATP hydrolysis activity"/>
    <property type="evidence" value="ECO:0007669"/>
    <property type="project" value="InterPro"/>
</dbReference>
<keyword evidence="5" id="KW-0547">Nucleotide-binding</keyword>
<evidence type="ECO:0000256" key="12">
    <source>
        <dbReference type="ARBA" id="ARBA00023125"/>
    </source>
</evidence>
<evidence type="ECO:0000256" key="2">
    <source>
        <dbReference type="ARBA" id="ARBA00022490"/>
    </source>
</evidence>
<dbReference type="Gene3D" id="3.30.1490.20">
    <property type="entry name" value="ATP-grasp fold, A domain"/>
    <property type="match status" value="1"/>
</dbReference>
<dbReference type="GO" id="GO:0003677">
    <property type="term" value="F:DNA binding"/>
    <property type="evidence" value="ECO:0007669"/>
    <property type="project" value="UniProtKB-KW"/>
</dbReference>
<evidence type="ECO:0000256" key="16">
    <source>
        <dbReference type="ARBA" id="ARBA00042156"/>
    </source>
</evidence>
<sequence>MAKNTTPTQSVPVPEEFTSILIRGAREHNLKNVHLEIPRDKLVVVTGLSGSGKSSLAFDTIYAEGQRRYVECMSSYARQFLGVMKKPDVDVIEGLSPAISIEQKSVGSSPRSTVGTVTEIYDYLRLLFAKVGIQYCVDCDIPVQQQTIDQIVDTLMAIPEGRRLQVLSPVVKGRKGHYRELFDQFRRQGFTRVRVDGDIKDITEGMQLARYKVHNIDLVVDRLNVDPNNRRRMTESIETALNMGEAGVNVLEEQADGTWKDLYFSTSYSCPSCGRSYETPAPNMFSFNSPFGACSTCEGIGEMMDFDPALVIPDPNKSIEQGGIAPLGKKRETWLWKQVIAFCEHRGVDMTKPLGSLPEEDVQAVLYGTEGSSVSVNYSGTSIKHKYIGVLPSLRHQFEQTTTASVRRSIEKYFATIPCRTCKGARLKEEHLFVRVAEANIHATTIMDIETAESWFSALPAKLTDRQNIIATMILKEIVTRLSFLRNVGLTYLTLDRSARSLSGGESQRIRLASQIGSQLVGVTYVLDEPSIGLHQHDNRKLIASLKSLRDLGNSILVVEHDREMIEESDHVVDIGPGAGVHGGEVVAAFHPKDVNAESMAVGERSLTLQYLSGKRTIPIPAERRPGNGKTIRLVGASGHNLRNVTMEIPLGTFVCISGMSGSGKSTLINDTLYPLLARHFYNSEVQPLKHDRIEGLENIDKVIEIDQTPIGRTPRSNPATYTGLFTQVRDFFTMLPEAKIRGYKAGRFSFNVSGGRCEECEGAGIRKIEMNFLPDVYVPCDTCGGKRYNSETLAVRFKGKSIADVLDMTVEEAFELFQDIPKIKHKLATLMDVGLTYITLGQQAPTLSGGEAQRVKLATELSRTGTGRTMYLLDEPTTGLHFEDIRILLKLLEKLVDKGNTVVVIEHNLDVVTYADHIIDLGPGGGRDGGRIVATGTPEAVANEPESMTGQYIRTMLPATQP</sequence>
<evidence type="ECO:0000256" key="4">
    <source>
        <dbReference type="ARBA" id="ARBA00022737"/>
    </source>
</evidence>
<dbReference type="PANTHER" id="PTHR43152:SF3">
    <property type="entry name" value="UVRABC SYSTEM PROTEIN A"/>
    <property type="match status" value="1"/>
</dbReference>
<keyword evidence="11" id="KW-0267">Excision nuclease</keyword>
<name>A0A1M3L2B2_9BACT</name>
<evidence type="ECO:0000256" key="7">
    <source>
        <dbReference type="ARBA" id="ARBA00022769"/>
    </source>
</evidence>
<dbReference type="GO" id="GO:0009380">
    <property type="term" value="C:excinuclease repair complex"/>
    <property type="evidence" value="ECO:0007669"/>
    <property type="project" value="InterPro"/>
</dbReference>
<dbReference type="InterPro" id="IPR017871">
    <property type="entry name" value="ABC_transporter-like_CS"/>
</dbReference>
<proteinExistence type="inferred from homology"/>
<dbReference type="GO" id="GO:0004518">
    <property type="term" value="F:nuclease activity"/>
    <property type="evidence" value="ECO:0007669"/>
    <property type="project" value="UniProtKB-KW"/>
</dbReference>
<dbReference type="InterPro" id="IPR013815">
    <property type="entry name" value="ATP_grasp_subdomain_1"/>
</dbReference>
<dbReference type="SUPFAM" id="SSF52540">
    <property type="entry name" value="P-loop containing nucleoside triphosphate hydrolases"/>
    <property type="match status" value="2"/>
</dbReference>
<dbReference type="FunFam" id="1.20.1580.10:FF:000002">
    <property type="entry name" value="UvrABC system protein A"/>
    <property type="match status" value="1"/>
</dbReference>
<accession>A0A1M3L2B2</accession>
<keyword evidence="13" id="KW-0234">DNA repair</keyword>
<dbReference type="PROSITE" id="PS50893">
    <property type="entry name" value="ABC_TRANSPORTER_2"/>
    <property type="match status" value="1"/>
</dbReference>
<dbReference type="InterPro" id="IPR041552">
    <property type="entry name" value="UvrA_DNA-bd"/>
</dbReference>
<dbReference type="GO" id="GO:0005737">
    <property type="term" value="C:cytoplasm"/>
    <property type="evidence" value="ECO:0007669"/>
    <property type="project" value="UniProtKB-SubCell"/>
</dbReference>
<keyword evidence="8" id="KW-0863">Zinc-finger</keyword>
<evidence type="ECO:0000259" key="17">
    <source>
        <dbReference type="PROSITE" id="PS50893"/>
    </source>
</evidence>
<reference evidence="18 19" key="1">
    <citation type="submission" date="2016-09" db="EMBL/GenBank/DDBJ databases">
        <title>Genome-resolved meta-omics ties microbial dynamics to process performance in biotechnology for thiocyanate degradation.</title>
        <authorList>
            <person name="Kantor R.S."/>
            <person name="Huddy R.J."/>
            <person name="Iyer R."/>
            <person name="Thomas B.C."/>
            <person name="Brown C.T."/>
            <person name="Anantharaman K."/>
            <person name="Tringe S."/>
            <person name="Hettich R.L."/>
            <person name="Harrison S.T."/>
            <person name="Banfield J.F."/>
        </authorList>
    </citation>
    <scope>NUCLEOTIDE SEQUENCE [LARGE SCALE GENOMIC DNA]</scope>
    <source>
        <strain evidence="18">59-99</strain>
    </source>
</reference>
<evidence type="ECO:0000256" key="5">
    <source>
        <dbReference type="ARBA" id="ARBA00022741"/>
    </source>
</evidence>
<dbReference type="NCBIfam" id="NF001503">
    <property type="entry name" value="PRK00349.1"/>
    <property type="match status" value="1"/>
</dbReference>
<feature type="domain" description="ABC transporter" evidence="17">
    <location>
        <begin position="627"/>
        <end position="949"/>
    </location>
</feature>
<gene>
    <name evidence="18" type="ORF">BGO89_02715</name>
</gene>
<evidence type="ECO:0000256" key="3">
    <source>
        <dbReference type="ARBA" id="ARBA00022723"/>
    </source>
</evidence>
<evidence type="ECO:0000256" key="13">
    <source>
        <dbReference type="ARBA" id="ARBA00023204"/>
    </source>
</evidence>
<evidence type="ECO:0000256" key="10">
    <source>
        <dbReference type="ARBA" id="ARBA00022840"/>
    </source>
</evidence>
<dbReference type="Gene3D" id="1.10.8.280">
    <property type="entry name" value="ABC transporter ATPase domain-like"/>
    <property type="match status" value="1"/>
</dbReference>
<evidence type="ECO:0000256" key="1">
    <source>
        <dbReference type="ARBA" id="ARBA00004496"/>
    </source>
</evidence>
<evidence type="ECO:0000256" key="9">
    <source>
        <dbReference type="ARBA" id="ARBA00022833"/>
    </source>
</evidence>
<dbReference type="InterPro" id="IPR027417">
    <property type="entry name" value="P-loop_NTPase"/>
</dbReference>
<dbReference type="STRING" id="1895771.BGO89_02715"/>
<keyword evidence="2" id="KW-0963">Cytoplasm</keyword>
<dbReference type="PANTHER" id="PTHR43152">
    <property type="entry name" value="UVRABC SYSTEM PROTEIN A"/>
    <property type="match status" value="1"/>
</dbReference>
<evidence type="ECO:0000313" key="19">
    <source>
        <dbReference type="Proteomes" id="UP000184233"/>
    </source>
</evidence>
<keyword evidence="12" id="KW-0238">DNA-binding</keyword>
<evidence type="ECO:0000256" key="6">
    <source>
        <dbReference type="ARBA" id="ARBA00022763"/>
    </source>
</evidence>
<keyword evidence="4" id="KW-0677">Repeat</keyword>
<dbReference type="InterPro" id="IPR003439">
    <property type="entry name" value="ABC_transporter-like_ATP-bd"/>
</dbReference>
<dbReference type="PROSITE" id="PS00211">
    <property type="entry name" value="ABC_TRANSPORTER_1"/>
    <property type="match status" value="2"/>
</dbReference>
<comment type="caution">
    <text evidence="18">The sequence shown here is derived from an EMBL/GenBank/DDBJ whole genome shotgun (WGS) entry which is preliminary data.</text>
</comment>
<keyword evidence="10" id="KW-0067">ATP-binding</keyword>
<dbReference type="Gene3D" id="1.20.1580.10">
    <property type="entry name" value="ABC transporter ATPase like domain"/>
    <property type="match status" value="2"/>
</dbReference>
<dbReference type="Pfam" id="PF17755">
    <property type="entry name" value="UvrA_DNA-bind"/>
    <property type="match status" value="1"/>
</dbReference>
<evidence type="ECO:0000256" key="11">
    <source>
        <dbReference type="ARBA" id="ARBA00022881"/>
    </source>
</evidence>
<dbReference type="NCBIfam" id="TIGR00630">
    <property type="entry name" value="uvra"/>
    <property type="match status" value="1"/>
</dbReference>
<dbReference type="Proteomes" id="UP000184233">
    <property type="component" value="Unassembled WGS sequence"/>
</dbReference>
<dbReference type="AlphaFoldDB" id="A0A1M3L2B2"/>
<organism evidence="18 19">
    <name type="scientific">Candidatus Kapaibacterium thiocyanatum</name>
    <dbReference type="NCBI Taxonomy" id="1895771"/>
    <lineage>
        <taxon>Bacteria</taxon>
        <taxon>Pseudomonadati</taxon>
        <taxon>Candidatus Kapaibacteriota</taxon>
        <taxon>Candidatus Kapaibacteriia</taxon>
        <taxon>Candidatus Kapaibacteriales</taxon>
        <taxon>Candidatus Kapaibacteriaceae</taxon>
        <taxon>Candidatus Kapaibacterium</taxon>
    </lineage>
</organism>
<dbReference type="InterPro" id="IPR004602">
    <property type="entry name" value="UvrA"/>
</dbReference>
<dbReference type="Gene3D" id="3.40.50.300">
    <property type="entry name" value="P-loop containing nucleotide triphosphate hydrolases"/>
    <property type="match status" value="2"/>
</dbReference>
<dbReference type="GO" id="GO:0008270">
    <property type="term" value="F:zinc ion binding"/>
    <property type="evidence" value="ECO:0007669"/>
    <property type="project" value="UniProtKB-KW"/>
</dbReference>
<evidence type="ECO:0000256" key="15">
    <source>
        <dbReference type="ARBA" id="ARBA00039316"/>
    </source>
</evidence>
<evidence type="ECO:0000256" key="8">
    <source>
        <dbReference type="ARBA" id="ARBA00022771"/>
    </source>
</evidence>
<dbReference type="GO" id="GO:0006289">
    <property type="term" value="P:nucleotide-excision repair"/>
    <property type="evidence" value="ECO:0007669"/>
    <property type="project" value="InterPro"/>
</dbReference>